<name>A0A919JWD1_9ACTN</name>
<evidence type="ECO:0000313" key="3">
    <source>
        <dbReference type="Proteomes" id="UP000636960"/>
    </source>
</evidence>
<dbReference type="Proteomes" id="UP000636960">
    <property type="component" value="Unassembled WGS sequence"/>
</dbReference>
<sequence>MLGAAVVAGVIAIAATPAQAVKLYDSNTQWFQTSGSGYYASMTINTDTSYSNSNKNIRLASASSSGGVYYYGPYGDTPQTATDLVQTWTVSVNGSSAVACSVGYPSGASCSISSDSRTLTATDSTDFNASKPTSTSLPATNFLDNTGFNYIQIQSNWKASFKINGTTVVRNVGENNYHHA</sequence>
<accession>A0A919JWD1</accession>
<protein>
    <submittedName>
        <fullName evidence="2">Uncharacterized protein</fullName>
    </submittedName>
</protein>
<evidence type="ECO:0000313" key="2">
    <source>
        <dbReference type="EMBL" id="GIE96045.1"/>
    </source>
</evidence>
<keyword evidence="1" id="KW-0732">Signal</keyword>
<feature type="signal peptide" evidence="1">
    <location>
        <begin position="1"/>
        <end position="20"/>
    </location>
</feature>
<feature type="chain" id="PRO_5037127500" evidence="1">
    <location>
        <begin position="21"/>
        <end position="180"/>
    </location>
</feature>
<comment type="caution">
    <text evidence="2">The sequence shown here is derived from an EMBL/GenBank/DDBJ whole genome shotgun (WGS) entry which is preliminary data.</text>
</comment>
<keyword evidence="3" id="KW-1185">Reference proteome</keyword>
<gene>
    <name evidence="2" type="ORF">Ari01nite_35100</name>
</gene>
<reference evidence="2" key="1">
    <citation type="submission" date="2021-01" db="EMBL/GenBank/DDBJ databases">
        <title>Whole genome shotgun sequence of Actinoplanes rishiriensis NBRC 108556.</title>
        <authorList>
            <person name="Komaki H."/>
            <person name="Tamura T."/>
        </authorList>
    </citation>
    <scope>NUCLEOTIDE SEQUENCE</scope>
    <source>
        <strain evidence="2">NBRC 108556</strain>
    </source>
</reference>
<dbReference type="EMBL" id="BOMV01000039">
    <property type="protein sequence ID" value="GIE96045.1"/>
    <property type="molecule type" value="Genomic_DNA"/>
</dbReference>
<evidence type="ECO:0000256" key="1">
    <source>
        <dbReference type="SAM" id="SignalP"/>
    </source>
</evidence>
<proteinExistence type="predicted"/>
<organism evidence="2 3">
    <name type="scientific">Paractinoplanes rishiriensis</name>
    <dbReference type="NCBI Taxonomy" id="1050105"/>
    <lineage>
        <taxon>Bacteria</taxon>
        <taxon>Bacillati</taxon>
        <taxon>Actinomycetota</taxon>
        <taxon>Actinomycetes</taxon>
        <taxon>Micromonosporales</taxon>
        <taxon>Micromonosporaceae</taxon>
        <taxon>Paractinoplanes</taxon>
    </lineage>
</organism>
<dbReference type="AlphaFoldDB" id="A0A919JWD1"/>